<dbReference type="PROSITE" id="PS51787">
    <property type="entry name" value="LON_N"/>
    <property type="match status" value="1"/>
</dbReference>
<feature type="compositionally biased region" description="Low complexity" evidence="1">
    <location>
        <begin position="555"/>
        <end position="565"/>
    </location>
</feature>
<keyword evidence="4" id="KW-1185">Reference proteome</keyword>
<dbReference type="Pfam" id="PF02190">
    <property type="entry name" value="LON_substr_bdg"/>
    <property type="match status" value="1"/>
</dbReference>
<dbReference type="PANTHER" id="PTHR46732:SF8">
    <property type="entry name" value="ATP-DEPENDENT PROTEASE LA (LON) DOMAIN PROTEIN"/>
    <property type="match status" value="1"/>
</dbReference>
<feature type="region of interest" description="Disordered" evidence="1">
    <location>
        <begin position="536"/>
        <end position="592"/>
    </location>
</feature>
<evidence type="ECO:0000313" key="4">
    <source>
        <dbReference type="Proteomes" id="UP000601435"/>
    </source>
</evidence>
<feature type="compositionally biased region" description="Basic residues" evidence="1">
    <location>
        <begin position="429"/>
        <end position="444"/>
    </location>
</feature>
<dbReference type="InterPro" id="IPR015947">
    <property type="entry name" value="PUA-like_sf"/>
</dbReference>
<evidence type="ECO:0000313" key="3">
    <source>
        <dbReference type="EMBL" id="CAE7941255.1"/>
    </source>
</evidence>
<organism evidence="3 4">
    <name type="scientific">Symbiodinium necroappetens</name>
    <dbReference type="NCBI Taxonomy" id="1628268"/>
    <lineage>
        <taxon>Eukaryota</taxon>
        <taxon>Sar</taxon>
        <taxon>Alveolata</taxon>
        <taxon>Dinophyceae</taxon>
        <taxon>Suessiales</taxon>
        <taxon>Symbiodiniaceae</taxon>
        <taxon>Symbiodinium</taxon>
    </lineage>
</organism>
<dbReference type="SUPFAM" id="SSF88697">
    <property type="entry name" value="PUA domain-like"/>
    <property type="match status" value="1"/>
</dbReference>
<gene>
    <name evidence="3" type="ORF">SNEC2469_LOCUS34218</name>
</gene>
<name>A0A813C8G3_9DINO</name>
<feature type="region of interest" description="Disordered" evidence="1">
    <location>
        <begin position="381"/>
        <end position="400"/>
    </location>
</feature>
<dbReference type="Gene3D" id="2.30.130.40">
    <property type="entry name" value="LON domain-like"/>
    <property type="match status" value="1"/>
</dbReference>
<feature type="domain" description="Lon N-terminal" evidence="2">
    <location>
        <begin position="100"/>
        <end position="370"/>
    </location>
</feature>
<evidence type="ECO:0000259" key="2">
    <source>
        <dbReference type="PROSITE" id="PS51787"/>
    </source>
</evidence>
<protein>
    <recommendedName>
        <fullName evidence="2">Lon N-terminal domain-containing protein</fullName>
    </recommendedName>
</protein>
<dbReference type="AlphaFoldDB" id="A0A813C8G3"/>
<dbReference type="OrthoDB" id="44735at2759"/>
<dbReference type="InterPro" id="IPR046336">
    <property type="entry name" value="Lon_prtase_N_sf"/>
</dbReference>
<evidence type="ECO:0000256" key="1">
    <source>
        <dbReference type="SAM" id="MobiDB-lite"/>
    </source>
</evidence>
<proteinExistence type="predicted"/>
<reference evidence="3" key="1">
    <citation type="submission" date="2021-02" db="EMBL/GenBank/DDBJ databases">
        <authorList>
            <person name="Dougan E. K."/>
            <person name="Rhodes N."/>
            <person name="Thang M."/>
            <person name="Chan C."/>
        </authorList>
    </citation>
    <scope>NUCLEOTIDE SEQUENCE</scope>
</reference>
<dbReference type="PANTHER" id="PTHR46732">
    <property type="entry name" value="ATP-DEPENDENT PROTEASE LA (LON) DOMAIN PROTEIN"/>
    <property type="match status" value="1"/>
</dbReference>
<accession>A0A813C8G3</accession>
<sequence length="623" mass="69003">MAHQLGSSTKKRRRALPTAVVFCVGVAFAVFRAGEAFAGTFSKWAGLQGLLRNSFPNYGNYGGMRGHATFRLAQESEVKEIRWLDPLDEKAEEVTPAEDATVLPVFPLGGPFMPYTKQSLQIFEPRYRQLYDNILLSGSRRFVVTPVDPRSEDSLRLAEVGVVFYLDDLKDLSEQTQDRVKYVCEHSVIGRVKLKRVLNPADWFSRSTYLRAETDPVEDTDTDVDSSLLEQEVMQLMRDLVPLYGELGQPTYDVSLLERRNSSRAEEGGLWSLGEVWVQLLGAQLQTKRKLFEGRLQDILRSYAKSGQTELRITDLPPEALADIKRLEQEFQAMGNKMVMQQLEFGQLLIQTDSHRGRLEQFKSALDEEYRKLIAQKSLKSLGASHPSKRRGAHDGTEKKRSLTCFSRLLAVAVMRQEIEKQQVESSPSRRHGATSSHFRKGSPRRQGAATSANWRSGSPRGHARSPSKRAGYGGQFGAGGGYATGYSPAPSKTLQGVGYDEPVDLTGDGDGGSPDWGKRASQELLFPNPATFAKPAAQARSLSRTSYPMTGARSVSSPSLLGSSHAQGEKESSKSVKAPQSLLSLVSVEGNRRPSILRRRSSWGARPMLADAMSKMQMHPGM</sequence>
<comment type="caution">
    <text evidence="3">The sequence shown here is derived from an EMBL/GenBank/DDBJ whole genome shotgun (WGS) entry which is preliminary data.</text>
</comment>
<dbReference type="EMBL" id="CAJNJA010093474">
    <property type="protein sequence ID" value="CAE7941255.1"/>
    <property type="molecule type" value="Genomic_DNA"/>
</dbReference>
<dbReference type="Proteomes" id="UP000601435">
    <property type="component" value="Unassembled WGS sequence"/>
</dbReference>
<dbReference type="InterPro" id="IPR003111">
    <property type="entry name" value="Lon_prtase_N"/>
</dbReference>
<feature type="region of interest" description="Disordered" evidence="1">
    <location>
        <begin position="494"/>
        <end position="521"/>
    </location>
</feature>
<feature type="region of interest" description="Disordered" evidence="1">
    <location>
        <begin position="420"/>
        <end position="475"/>
    </location>
</feature>